<proteinExistence type="predicted"/>
<feature type="transmembrane region" description="Helical" evidence="1">
    <location>
        <begin position="63"/>
        <end position="82"/>
    </location>
</feature>
<dbReference type="PATRIC" id="fig|54915.3.peg.5629"/>
<evidence type="ECO:0000313" key="2">
    <source>
        <dbReference type="EMBL" id="KNB74544.1"/>
    </source>
</evidence>
<protein>
    <submittedName>
        <fullName evidence="2">Uncharacterized protein</fullName>
    </submittedName>
</protein>
<evidence type="ECO:0000313" key="3">
    <source>
        <dbReference type="Proteomes" id="UP000036834"/>
    </source>
</evidence>
<gene>
    <name evidence="2" type="ORF">ADS79_02335</name>
</gene>
<keyword evidence="1" id="KW-0812">Transmembrane</keyword>
<evidence type="ECO:0000256" key="1">
    <source>
        <dbReference type="SAM" id="Phobius"/>
    </source>
</evidence>
<dbReference type="EMBL" id="LGIQ01000002">
    <property type="protein sequence ID" value="KNB74544.1"/>
    <property type="molecule type" value="Genomic_DNA"/>
</dbReference>
<reference evidence="3" key="1">
    <citation type="submission" date="2015-07" db="EMBL/GenBank/DDBJ databases">
        <title>Genome sequencing project for genomic taxonomy and phylogenomics of Bacillus-like bacteria.</title>
        <authorList>
            <person name="Liu B."/>
            <person name="Wang J."/>
            <person name="Zhu Y."/>
            <person name="Liu G."/>
            <person name="Chen Q."/>
            <person name="Chen Z."/>
            <person name="Lan J."/>
            <person name="Che J."/>
            <person name="Ge C."/>
            <person name="Shi H."/>
            <person name="Pan Z."/>
            <person name="Liu X."/>
        </authorList>
    </citation>
    <scope>NUCLEOTIDE SEQUENCE [LARGE SCALE GENOMIC DNA]</scope>
    <source>
        <strain evidence="3">DSM 9887</strain>
    </source>
</reference>
<dbReference type="Proteomes" id="UP000036834">
    <property type="component" value="Unassembled WGS sequence"/>
</dbReference>
<keyword evidence="1" id="KW-1133">Transmembrane helix</keyword>
<comment type="caution">
    <text evidence="2">The sequence shown here is derived from an EMBL/GenBank/DDBJ whole genome shotgun (WGS) entry which is preliminary data.</text>
</comment>
<organism evidence="2 3">
    <name type="scientific">Brevibacillus reuszeri</name>
    <dbReference type="NCBI Taxonomy" id="54915"/>
    <lineage>
        <taxon>Bacteria</taxon>
        <taxon>Bacillati</taxon>
        <taxon>Bacillota</taxon>
        <taxon>Bacilli</taxon>
        <taxon>Bacillales</taxon>
        <taxon>Paenibacillaceae</taxon>
        <taxon>Brevibacillus</taxon>
    </lineage>
</organism>
<name>A0A0K9Z0R2_9BACL</name>
<sequence>MTQIKKPTISQAGKGGLIRIHGNKAQFLPATISLRRHDPDQVQWVDGLLLPSSQPRMKDSPSCYFVMSFSIFSLTSIVLLATI</sequence>
<accession>A0A0K9Z0R2</accession>
<dbReference type="AlphaFoldDB" id="A0A0K9Z0R2"/>
<keyword evidence="1" id="KW-0472">Membrane</keyword>